<dbReference type="Proteomes" id="UP001596091">
    <property type="component" value="Unassembled WGS sequence"/>
</dbReference>
<name>A0ABW1EIU9_9BACT</name>
<protein>
    <recommendedName>
        <fullName evidence="3">Tetratricopeptide repeat protein</fullName>
    </recommendedName>
</protein>
<accession>A0ABW1EIU9</accession>
<keyword evidence="2" id="KW-1185">Reference proteome</keyword>
<dbReference type="RefSeq" id="WP_377819584.1">
    <property type="nucleotide sequence ID" value="NZ_JAGSYH010000005.1"/>
</dbReference>
<gene>
    <name evidence="1" type="ORF">ACFPT7_12930</name>
</gene>
<reference evidence="2" key="1">
    <citation type="journal article" date="2019" name="Int. J. Syst. Evol. Microbiol.">
        <title>The Global Catalogue of Microorganisms (GCM) 10K type strain sequencing project: providing services to taxonomists for standard genome sequencing and annotation.</title>
        <authorList>
            <consortium name="The Broad Institute Genomics Platform"/>
            <consortium name="The Broad Institute Genome Sequencing Center for Infectious Disease"/>
            <person name="Wu L."/>
            <person name="Ma J."/>
        </authorList>
    </citation>
    <scope>NUCLEOTIDE SEQUENCE [LARGE SCALE GENOMIC DNA]</scope>
    <source>
        <strain evidence="2">JCM 4087</strain>
    </source>
</reference>
<sequence length="112" mass="12860">MLGRLYIKCRDKTNAVSAFKQAKELSVDRTRRATITLNSNSLRVLYLNNNAARTPKLSRSINPPTANRIPAALTLAPFHHDHRVSRKQRSLLRFYVYAHRKSFSNLAFYSGQ</sequence>
<comment type="caution">
    <text evidence="1">The sequence shown here is derived from an EMBL/GenBank/DDBJ whole genome shotgun (WGS) entry which is preliminary data.</text>
</comment>
<evidence type="ECO:0000313" key="2">
    <source>
        <dbReference type="Proteomes" id="UP001596091"/>
    </source>
</evidence>
<evidence type="ECO:0000313" key="1">
    <source>
        <dbReference type="EMBL" id="MFC5863202.1"/>
    </source>
</evidence>
<dbReference type="EMBL" id="JBHSPH010000003">
    <property type="protein sequence ID" value="MFC5863202.1"/>
    <property type="molecule type" value="Genomic_DNA"/>
</dbReference>
<evidence type="ECO:0008006" key="3">
    <source>
        <dbReference type="Google" id="ProtNLM"/>
    </source>
</evidence>
<organism evidence="1 2">
    <name type="scientific">Acidicapsa dinghuensis</name>
    <dbReference type="NCBI Taxonomy" id="2218256"/>
    <lineage>
        <taxon>Bacteria</taxon>
        <taxon>Pseudomonadati</taxon>
        <taxon>Acidobacteriota</taxon>
        <taxon>Terriglobia</taxon>
        <taxon>Terriglobales</taxon>
        <taxon>Acidobacteriaceae</taxon>
        <taxon>Acidicapsa</taxon>
    </lineage>
</organism>
<proteinExistence type="predicted"/>